<feature type="transmembrane region" description="Helical" evidence="6">
    <location>
        <begin position="449"/>
        <end position="466"/>
    </location>
</feature>
<feature type="transmembrane region" description="Helical" evidence="6">
    <location>
        <begin position="116"/>
        <end position="140"/>
    </location>
</feature>
<feature type="transmembrane region" description="Helical" evidence="6">
    <location>
        <begin position="271"/>
        <end position="293"/>
    </location>
</feature>
<feature type="transmembrane region" description="Helical" evidence="6">
    <location>
        <begin position="355"/>
        <end position="380"/>
    </location>
</feature>
<dbReference type="InterPro" id="IPR036259">
    <property type="entry name" value="MFS_trans_sf"/>
</dbReference>
<feature type="transmembrane region" description="Helical" evidence="6">
    <location>
        <begin position="229"/>
        <end position="256"/>
    </location>
</feature>
<keyword evidence="2" id="KW-0813">Transport</keyword>
<dbReference type="PANTHER" id="PTHR12778:SF10">
    <property type="entry name" value="MAJOR FACILITATOR SUPERFAMILY DOMAIN-CONTAINING PROTEIN 3"/>
    <property type="match status" value="1"/>
</dbReference>
<feature type="transmembrane region" description="Helical" evidence="6">
    <location>
        <begin position="21"/>
        <end position="42"/>
    </location>
</feature>
<dbReference type="RefSeq" id="WP_317228081.1">
    <property type="nucleotide sequence ID" value="NZ_JAWJEJ010000002.1"/>
</dbReference>
<reference evidence="7 8" key="1">
    <citation type="submission" date="2023-10" db="EMBL/GenBank/DDBJ databases">
        <title>Sphingomonas sp. HF-S4 16S ribosomal RNA gene Genome sequencing and assembly.</title>
        <authorList>
            <person name="Lee H."/>
        </authorList>
    </citation>
    <scope>NUCLEOTIDE SEQUENCE [LARGE SCALE GENOMIC DNA]</scope>
    <source>
        <strain evidence="7 8">HF-S4</strain>
    </source>
</reference>
<name>A0ABU3YBY7_9SPHN</name>
<dbReference type="PANTHER" id="PTHR12778">
    <property type="entry name" value="SOLUTE CARRIER FAMILY 33 ACETYL-COA TRANSPORTER -RELATED"/>
    <property type="match status" value="1"/>
</dbReference>
<dbReference type="InterPro" id="IPR004752">
    <property type="entry name" value="AmpG_permease/AT-1"/>
</dbReference>
<organism evidence="7 8">
    <name type="scientific">Sphingomonas agrestis</name>
    <dbReference type="NCBI Taxonomy" id="3080540"/>
    <lineage>
        <taxon>Bacteria</taxon>
        <taxon>Pseudomonadati</taxon>
        <taxon>Pseudomonadota</taxon>
        <taxon>Alphaproteobacteria</taxon>
        <taxon>Sphingomonadales</taxon>
        <taxon>Sphingomonadaceae</taxon>
        <taxon>Sphingomonas</taxon>
    </lineage>
</organism>
<gene>
    <name evidence="7" type="ORF">RZN05_18100</name>
</gene>
<feature type="transmembrane region" description="Helical" evidence="6">
    <location>
        <begin position="314"/>
        <end position="335"/>
    </location>
</feature>
<dbReference type="Gene3D" id="1.20.1250.20">
    <property type="entry name" value="MFS general substrate transporter like domains"/>
    <property type="match status" value="1"/>
</dbReference>
<evidence type="ECO:0000313" key="7">
    <source>
        <dbReference type="EMBL" id="MDV3458916.1"/>
    </source>
</evidence>
<evidence type="ECO:0000256" key="6">
    <source>
        <dbReference type="SAM" id="Phobius"/>
    </source>
</evidence>
<keyword evidence="4 6" id="KW-1133">Transmembrane helix</keyword>
<comment type="caution">
    <text evidence="7">The sequence shown here is derived from an EMBL/GenBank/DDBJ whole genome shotgun (WGS) entry which is preliminary data.</text>
</comment>
<feature type="transmembrane region" description="Helical" evidence="6">
    <location>
        <begin position="486"/>
        <end position="505"/>
    </location>
</feature>
<dbReference type="EMBL" id="JAWJEJ010000002">
    <property type="protein sequence ID" value="MDV3458916.1"/>
    <property type="molecule type" value="Genomic_DNA"/>
</dbReference>
<comment type="subcellular location">
    <subcellularLocation>
        <location evidence="1">Membrane</location>
        <topology evidence="1">Multi-pass membrane protein</topology>
    </subcellularLocation>
</comment>
<dbReference type="SUPFAM" id="SSF103473">
    <property type="entry name" value="MFS general substrate transporter"/>
    <property type="match status" value="2"/>
</dbReference>
<evidence type="ECO:0000256" key="2">
    <source>
        <dbReference type="ARBA" id="ARBA00022448"/>
    </source>
</evidence>
<dbReference type="Proteomes" id="UP001273531">
    <property type="component" value="Unassembled WGS sequence"/>
</dbReference>
<evidence type="ECO:0000256" key="4">
    <source>
        <dbReference type="ARBA" id="ARBA00022989"/>
    </source>
</evidence>
<proteinExistence type="predicted"/>
<evidence type="ECO:0000256" key="3">
    <source>
        <dbReference type="ARBA" id="ARBA00022692"/>
    </source>
</evidence>
<feature type="transmembrane region" description="Helical" evidence="6">
    <location>
        <begin position="197"/>
        <end position="217"/>
    </location>
</feature>
<feature type="transmembrane region" description="Helical" evidence="6">
    <location>
        <begin position="387"/>
        <end position="405"/>
    </location>
</feature>
<evidence type="ECO:0000313" key="8">
    <source>
        <dbReference type="Proteomes" id="UP001273531"/>
    </source>
</evidence>
<sequence>MAEAVETPSAGVPRGFARMALYVLLGFSAGLPFYMFSTVLSVRLAEHGVVLAVIGFFAWVQLLPTFKFLWAPLLDRYDVPGFARFCGKRRGWIMLSQLGIFTSMVAMAAFSDDASLPLTALFAVLLAFWTTTLEVAADAWRIELAPTPEEQGPVAASNLWGYRTAMVAAGSGALLFADVAGSLSATLRGFGIEPGWTASYLLIAAGAALPLPILALLPRAPGCGGGRGAALATGLVASAGILLALAAGVAAIGWLILTAASGIGISADTNVLPWVLVIAMLPFIVMAFFIPKIRTLTPEAPARASAAIGPYVDFFWRYGFLAIGLLAFVSIYRMGDVLALNLSKPMILGLGYTKTQIGWADGLVALGSSIVGVGIGGWIVTRWRWGVTLSIGAFFAALGNFGFVWLAHQPLDQNTLYLATAADQFGNGMAGAVFVVYLSMLCNPRYPGAQYAFLSGFAFLLARLLSGAGGTAVTWLDKAGYNGFDVFFLASGVISLAALLFLPLLGRATPRPDDREPA</sequence>
<evidence type="ECO:0000256" key="5">
    <source>
        <dbReference type="ARBA" id="ARBA00023136"/>
    </source>
</evidence>
<feature type="transmembrane region" description="Helical" evidence="6">
    <location>
        <begin position="160"/>
        <end position="177"/>
    </location>
</feature>
<feature type="transmembrane region" description="Helical" evidence="6">
    <location>
        <begin position="91"/>
        <end position="110"/>
    </location>
</feature>
<keyword evidence="8" id="KW-1185">Reference proteome</keyword>
<accession>A0ABU3YBY7</accession>
<feature type="transmembrane region" description="Helical" evidence="6">
    <location>
        <begin position="425"/>
        <end position="442"/>
    </location>
</feature>
<keyword evidence="5 6" id="KW-0472">Membrane</keyword>
<protein>
    <submittedName>
        <fullName evidence="7">Permease</fullName>
    </submittedName>
</protein>
<evidence type="ECO:0000256" key="1">
    <source>
        <dbReference type="ARBA" id="ARBA00004141"/>
    </source>
</evidence>
<keyword evidence="3 6" id="KW-0812">Transmembrane</keyword>
<feature type="transmembrane region" description="Helical" evidence="6">
    <location>
        <begin position="48"/>
        <end position="70"/>
    </location>
</feature>